<dbReference type="NCBIfam" id="TIGR00095">
    <property type="entry name" value="16S rRNA (guanine(966)-N(2))-methyltransferase RsmD"/>
    <property type="match status" value="1"/>
</dbReference>
<comment type="caution">
    <text evidence="3">The sequence shown here is derived from an EMBL/GenBank/DDBJ whole genome shotgun (WGS) entry which is preliminary data.</text>
</comment>
<dbReference type="AlphaFoldDB" id="A0A9D1AK84"/>
<dbReference type="PANTHER" id="PTHR43542:SF1">
    <property type="entry name" value="METHYLTRANSFERASE"/>
    <property type="match status" value="1"/>
</dbReference>
<organism evidence="3 4">
    <name type="scientific">Candidatus Egerieicola pullicola</name>
    <dbReference type="NCBI Taxonomy" id="2840775"/>
    <lineage>
        <taxon>Bacteria</taxon>
        <taxon>Bacillati</taxon>
        <taxon>Bacillota</taxon>
        <taxon>Clostridia</taxon>
        <taxon>Eubacteriales</taxon>
        <taxon>Oscillospiraceae</taxon>
        <taxon>Oscillospiraceae incertae sedis</taxon>
        <taxon>Candidatus Egerieicola</taxon>
    </lineage>
</organism>
<dbReference type="EMBL" id="DVGY01000182">
    <property type="protein sequence ID" value="HIR41720.1"/>
    <property type="molecule type" value="Genomic_DNA"/>
</dbReference>
<dbReference type="Gene3D" id="3.40.50.150">
    <property type="entry name" value="Vaccinia Virus protein VP39"/>
    <property type="match status" value="1"/>
</dbReference>
<dbReference type="SUPFAM" id="SSF53335">
    <property type="entry name" value="S-adenosyl-L-methionine-dependent methyltransferases"/>
    <property type="match status" value="1"/>
</dbReference>
<gene>
    <name evidence="3" type="primary">rsmD</name>
    <name evidence="3" type="ORF">IAB36_07830</name>
</gene>
<dbReference type="CDD" id="cd02440">
    <property type="entry name" value="AdoMet_MTases"/>
    <property type="match status" value="1"/>
</dbReference>
<evidence type="ECO:0000256" key="1">
    <source>
        <dbReference type="ARBA" id="ARBA00022603"/>
    </source>
</evidence>
<dbReference type="PANTHER" id="PTHR43542">
    <property type="entry name" value="METHYLTRANSFERASE"/>
    <property type="match status" value="1"/>
</dbReference>
<sequence>MRVITGSARGRKLKTLEGMDTRPTSDRVKEAVFSAIQFDLPGSVFLDLFAGSGQMGIEALSRGAKQAVFNDLNPKAAQIVRDNLLATGFSRQARVLNLSLEGFLRTDKTLFDLAYLDPPYRSDLLLAALEGVTPRMKEGGKILCEHPVGAEMPQQVGDFSLLRQYRYGKIQVSLYGRKTEEE</sequence>
<proteinExistence type="predicted"/>
<dbReference type="Pfam" id="PF03602">
    <property type="entry name" value="Cons_hypoth95"/>
    <property type="match status" value="1"/>
</dbReference>
<dbReference type="GO" id="GO:0003676">
    <property type="term" value="F:nucleic acid binding"/>
    <property type="evidence" value="ECO:0007669"/>
    <property type="project" value="InterPro"/>
</dbReference>
<accession>A0A9D1AK84</accession>
<keyword evidence="1 3" id="KW-0489">Methyltransferase</keyword>
<keyword evidence="2 3" id="KW-0808">Transferase</keyword>
<dbReference type="InterPro" id="IPR002052">
    <property type="entry name" value="DNA_methylase_N6_adenine_CS"/>
</dbReference>
<dbReference type="InterPro" id="IPR004398">
    <property type="entry name" value="RNA_MeTrfase_RsmD"/>
</dbReference>
<evidence type="ECO:0000256" key="2">
    <source>
        <dbReference type="ARBA" id="ARBA00022679"/>
    </source>
</evidence>
<reference evidence="3" key="2">
    <citation type="journal article" date="2021" name="PeerJ">
        <title>Extensive microbial diversity within the chicken gut microbiome revealed by metagenomics and culture.</title>
        <authorList>
            <person name="Gilroy R."/>
            <person name="Ravi A."/>
            <person name="Getino M."/>
            <person name="Pursley I."/>
            <person name="Horton D.L."/>
            <person name="Alikhan N.F."/>
            <person name="Baker D."/>
            <person name="Gharbi K."/>
            <person name="Hall N."/>
            <person name="Watson M."/>
            <person name="Adriaenssens E.M."/>
            <person name="Foster-Nyarko E."/>
            <person name="Jarju S."/>
            <person name="Secka A."/>
            <person name="Antonio M."/>
            <person name="Oren A."/>
            <person name="Chaudhuri R.R."/>
            <person name="La Ragione R."/>
            <person name="Hildebrand F."/>
            <person name="Pallen M.J."/>
        </authorList>
    </citation>
    <scope>NUCLEOTIDE SEQUENCE</scope>
    <source>
        <strain evidence="3">CHK184-25365</strain>
    </source>
</reference>
<dbReference type="GO" id="GO:0052913">
    <property type="term" value="F:16S rRNA (guanine(966)-N(2))-methyltransferase activity"/>
    <property type="evidence" value="ECO:0007669"/>
    <property type="project" value="UniProtKB-EC"/>
</dbReference>
<reference evidence="3" key="1">
    <citation type="submission" date="2020-10" db="EMBL/GenBank/DDBJ databases">
        <authorList>
            <person name="Gilroy R."/>
        </authorList>
    </citation>
    <scope>NUCLEOTIDE SEQUENCE</scope>
    <source>
        <strain evidence="3">CHK184-25365</strain>
    </source>
</reference>
<dbReference type="PIRSF" id="PIRSF004553">
    <property type="entry name" value="CHP00095"/>
    <property type="match status" value="1"/>
</dbReference>
<evidence type="ECO:0000313" key="3">
    <source>
        <dbReference type="EMBL" id="HIR41720.1"/>
    </source>
</evidence>
<dbReference type="PROSITE" id="PS00092">
    <property type="entry name" value="N6_MTASE"/>
    <property type="match status" value="1"/>
</dbReference>
<protein>
    <submittedName>
        <fullName evidence="3">16S rRNA (Guanine(966)-N(2))-methyltransferase RsmD</fullName>
        <ecNumber evidence="3">2.1.1.171</ecNumber>
    </submittedName>
</protein>
<dbReference type="InterPro" id="IPR029063">
    <property type="entry name" value="SAM-dependent_MTases_sf"/>
</dbReference>
<dbReference type="EC" id="2.1.1.171" evidence="3"/>
<evidence type="ECO:0000313" key="4">
    <source>
        <dbReference type="Proteomes" id="UP000886749"/>
    </source>
</evidence>
<name>A0A9D1AK84_9FIRM</name>
<dbReference type="Proteomes" id="UP000886749">
    <property type="component" value="Unassembled WGS sequence"/>
</dbReference>